<dbReference type="InterPro" id="IPR003010">
    <property type="entry name" value="C-N_Hydrolase"/>
</dbReference>
<accession>A0AAX2J530</accession>
<feature type="transmembrane region" description="Helical" evidence="9">
    <location>
        <begin position="12"/>
        <end position="32"/>
    </location>
</feature>
<feature type="domain" description="CN hydrolase" evidence="10">
    <location>
        <begin position="238"/>
        <end position="482"/>
    </location>
</feature>
<dbReference type="RefSeq" id="WP_003786368.1">
    <property type="nucleotide sequence ID" value="NZ_CP091518.1"/>
</dbReference>
<dbReference type="InterPro" id="IPR004563">
    <property type="entry name" value="Apolipo_AcylTrfase"/>
</dbReference>
<proteinExistence type="inferred from homology"/>
<evidence type="ECO:0000256" key="9">
    <source>
        <dbReference type="HAMAP-Rule" id="MF_01148"/>
    </source>
</evidence>
<dbReference type="Pfam" id="PF00795">
    <property type="entry name" value="CN_hydrolase"/>
    <property type="match status" value="1"/>
</dbReference>
<evidence type="ECO:0000313" key="12">
    <source>
        <dbReference type="Proteomes" id="UP000248598"/>
    </source>
</evidence>
<dbReference type="GO" id="GO:0005886">
    <property type="term" value="C:plasma membrane"/>
    <property type="evidence" value="ECO:0007669"/>
    <property type="project" value="UniProtKB-SubCell"/>
</dbReference>
<evidence type="ECO:0000259" key="10">
    <source>
        <dbReference type="PROSITE" id="PS50263"/>
    </source>
</evidence>
<dbReference type="InterPro" id="IPR045378">
    <property type="entry name" value="LNT_N"/>
</dbReference>
<dbReference type="PROSITE" id="PS50263">
    <property type="entry name" value="CN_HYDROLASE"/>
    <property type="match status" value="1"/>
</dbReference>
<evidence type="ECO:0000256" key="1">
    <source>
        <dbReference type="ARBA" id="ARBA00004651"/>
    </source>
</evidence>
<evidence type="ECO:0000256" key="5">
    <source>
        <dbReference type="ARBA" id="ARBA00022692"/>
    </source>
</evidence>
<gene>
    <name evidence="9 11" type="primary">lnt</name>
    <name evidence="11" type="ORF">NCTC10529_01747</name>
</gene>
<keyword evidence="7 9" id="KW-0472">Membrane</keyword>
<evidence type="ECO:0000313" key="11">
    <source>
        <dbReference type="EMBL" id="SQH25546.1"/>
    </source>
</evidence>
<evidence type="ECO:0000256" key="4">
    <source>
        <dbReference type="ARBA" id="ARBA00022679"/>
    </source>
</evidence>
<comment type="similarity">
    <text evidence="2 9">Belongs to the CN hydrolase family. Apolipoprotein N-acyltransferase subfamily.</text>
</comment>
<dbReference type="GeneID" id="93263019"/>
<dbReference type="InterPro" id="IPR036526">
    <property type="entry name" value="C-N_Hydrolase_sf"/>
</dbReference>
<feature type="transmembrane region" description="Helical" evidence="9">
    <location>
        <begin position="61"/>
        <end position="81"/>
    </location>
</feature>
<protein>
    <recommendedName>
        <fullName evidence="9">Apolipoprotein N-acyltransferase</fullName>
        <shortName evidence="9">ALP N-acyltransferase</shortName>
        <ecNumber evidence="9">2.3.1.269</ecNumber>
    </recommendedName>
</protein>
<dbReference type="NCBIfam" id="TIGR00546">
    <property type="entry name" value="lnt"/>
    <property type="match status" value="1"/>
</dbReference>
<keyword evidence="5 9" id="KW-0812">Transmembrane</keyword>
<dbReference type="CDD" id="cd07571">
    <property type="entry name" value="ALP_N-acyl_transferase"/>
    <property type="match status" value="1"/>
</dbReference>
<evidence type="ECO:0000256" key="3">
    <source>
        <dbReference type="ARBA" id="ARBA00022475"/>
    </source>
</evidence>
<dbReference type="PANTHER" id="PTHR38686">
    <property type="entry name" value="APOLIPOPROTEIN N-ACYLTRANSFERASE"/>
    <property type="match status" value="1"/>
</dbReference>
<keyword evidence="3 9" id="KW-1003">Cell membrane</keyword>
<comment type="pathway">
    <text evidence="9">Protein modification; lipoprotein biosynthesis (N-acyl transfer).</text>
</comment>
<keyword evidence="4 9" id="KW-0808">Transferase</keyword>
<dbReference type="Gene3D" id="3.60.110.10">
    <property type="entry name" value="Carbon-nitrogen hydrolase"/>
    <property type="match status" value="1"/>
</dbReference>
<evidence type="ECO:0000256" key="2">
    <source>
        <dbReference type="ARBA" id="ARBA00010065"/>
    </source>
</evidence>
<feature type="transmembrane region" description="Helical" evidence="9">
    <location>
        <begin position="93"/>
        <end position="115"/>
    </location>
</feature>
<keyword evidence="6 9" id="KW-1133">Transmembrane helix</keyword>
<dbReference type="EMBL" id="LS483426">
    <property type="protein sequence ID" value="SQH25546.1"/>
    <property type="molecule type" value="Genomic_DNA"/>
</dbReference>
<dbReference type="EC" id="2.3.1.269" evidence="9"/>
<dbReference type="Proteomes" id="UP000248598">
    <property type="component" value="Chromosome 1"/>
</dbReference>
<comment type="function">
    <text evidence="9">Catalyzes the phospholipid dependent N-acylation of the N-terminal cysteine of apolipoprotein, the last step in lipoprotein maturation.</text>
</comment>
<feature type="transmembrane region" description="Helical" evidence="9">
    <location>
        <begin position="38"/>
        <end position="54"/>
    </location>
</feature>
<feature type="transmembrane region" description="Helical" evidence="9">
    <location>
        <begin position="127"/>
        <end position="144"/>
    </location>
</feature>
<name>A0AAX2J530_KINKI</name>
<comment type="subcellular location">
    <subcellularLocation>
        <location evidence="1 9">Cell membrane</location>
        <topology evidence="1 9">Multi-pass membrane protein</topology>
    </subcellularLocation>
</comment>
<dbReference type="GO" id="GO:0042158">
    <property type="term" value="P:lipoprotein biosynthetic process"/>
    <property type="evidence" value="ECO:0007669"/>
    <property type="project" value="UniProtKB-UniRule"/>
</dbReference>
<dbReference type="HAMAP" id="MF_01148">
    <property type="entry name" value="Lnt"/>
    <property type="match status" value="1"/>
</dbReference>
<dbReference type="GO" id="GO:0016410">
    <property type="term" value="F:N-acyltransferase activity"/>
    <property type="evidence" value="ECO:0007669"/>
    <property type="project" value="UniProtKB-UniRule"/>
</dbReference>
<reference evidence="11 12" key="1">
    <citation type="submission" date="2018-06" db="EMBL/GenBank/DDBJ databases">
        <authorList>
            <consortium name="Pathogen Informatics"/>
            <person name="Doyle S."/>
        </authorList>
    </citation>
    <scope>NUCLEOTIDE SEQUENCE [LARGE SCALE GENOMIC DNA]</scope>
    <source>
        <strain evidence="11 12">NCTC10529</strain>
    </source>
</reference>
<sequence length="525" mass="57154">MWTTLSHRLDAIWRIPAVYFVVLTAIALATPLAFAPHYHFWLMPLLFGALIRLCELKPRKAVLSAYWFSVVAYAAQFWWIHTALHDVSGLANVFAIPLTFFLPLFLAIFPALAFALHRRFFAHTPRWVSIGIALPILWTLAEFVRERGVLGFGWGALGYSQIADHSPLAGFAPISGIHLVTLATAFLSAWLVLLVNDATLRQRIKAAGAIAVLLGAGCFLRQIEWTQPIGQPVSVALAQGNIAQSIKFDAQHYIATYQRYYEQVAQSKAQIIVLPETALPQFVQNLPPDLLAQFAQVAQQNGSVLAVGVPAYTADGSGYLNAMLNLSDYQGGDPMQQPLYAKNHLVPFGEYKPWSAITQPLYQVMNMPLADFQAGGAAQAPFDMAGQKVAFNICYEDGFGDELIASAQQSTLLANASNMAWYGKSNAMWQQLQQSQARALELGRAMIRATNTGATAIVSHQGSLHRVAPANVATVLQGEVQGRAGQTPYMRLGGSLPLVGLLLIALIGLGVWAFGRGNGKRDKAA</sequence>
<evidence type="ECO:0000256" key="8">
    <source>
        <dbReference type="ARBA" id="ARBA00023315"/>
    </source>
</evidence>
<feature type="transmembrane region" description="Helical" evidence="9">
    <location>
        <begin position="174"/>
        <end position="194"/>
    </location>
</feature>
<organism evidence="11 12">
    <name type="scientific">Kingella kingae</name>
    <dbReference type="NCBI Taxonomy" id="504"/>
    <lineage>
        <taxon>Bacteria</taxon>
        <taxon>Pseudomonadati</taxon>
        <taxon>Pseudomonadota</taxon>
        <taxon>Betaproteobacteria</taxon>
        <taxon>Neisseriales</taxon>
        <taxon>Neisseriaceae</taxon>
        <taxon>Kingella</taxon>
    </lineage>
</organism>
<evidence type="ECO:0000256" key="7">
    <source>
        <dbReference type="ARBA" id="ARBA00023136"/>
    </source>
</evidence>
<evidence type="ECO:0000256" key="6">
    <source>
        <dbReference type="ARBA" id="ARBA00022989"/>
    </source>
</evidence>
<feature type="transmembrane region" description="Helical" evidence="9">
    <location>
        <begin position="496"/>
        <end position="515"/>
    </location>
</feature>
<dbReference type="AlphaFoldDB" id="A0AAX2J530"/>
<dbReference type="Pfam" id="PF20154">
    <property type="entry name" value="LNT_N"/>
    <property type="match status" value="1"/>
</dbReference>
<comment type="catalytic activity">
    <reaction evidence="9">
        <text>N-terminal S-1,2-diacyl-sn-glyceryl-L-cysteinyl-[lipoprotein] + a glycerophospholipid = N-acyl-S-1,2-diacyl-sn-glyceryl-L-cysteinyl-[lipoprotein] + a 2-acyl-sn-glycero-3-phospholipid + H(+)</text>
        <dbReference type="Rhea" id="RHEA:48228"/>
        <dbReference type="Rhea" id="RHEA-COMP:14681"/>
        <dbReference type="Rhea" id="RHEA-COMP:14684"/>
        <dbReference type="ChEBI" id="CHEBI:15378"/>
        <dbReference type="ChEBI" id="CHEBI:136912"/>
        <dbReference type="ChEBI" id="CHEBI:140656"/>
        <dbReference type="ChEBI" id="CHEBI:140657"/>
        <dbReference type="ChEBI" id="CHEBI:140660"/>
        <dbReference type="EC" id="2.3.1.269"/>
    </reaction>
</comment>
<dbReference type="SUPFAM" id="SSF56317">
    <property type="entry name" value="Carbon-nitrogen hydrolase"/>
    <property type="match status" value="1"/>
</dbReference>
<dbReference type="PANTHER" id="PTHR38686:SF1">
    <property type="entry name" value="APOLIPOPROTEIN N-ACYLTRANSFERASE"/>
    <property type="match status" value="1"/>
</dbReference>
<keyword evidence="8 9" id="KW-0012">Acyltransferase</keyword>